<gene>
    <name evidence="1" type="ORF">EZ315_10400</name>
</gene>
<dbReference type="Proteomes" id="UP000297635">
    <property type="component" value="Unassembled WGS sequence"/>
</dbReference>
<keyword evidence="2" id="KW-1185">Reference proteome</keyword>
<sequence>MKKLLLIIIALSTLCISCKGKGTTSASNDNKHDSITEIYDSKSFEFLRKLGIEEESLIAKDDSLPAPSDNDYLLTTKEQGGLLKGVITSDFNLSDTASVYLVSVRQINDNVVLCQYKYLFSDIEDVYIATYNFDGTFIDAMYAGNCWDKSDLLDNPSDSTELICAEHTLIYFITDHEFTYNYEYKEIEHNINNDEDTTTYSETVSMCCNIERNGKIVITSPEAETYEEGVFRLWSGSDSKEEWDQVRKIQTLTRYPCSDETVLEQWDSLGNSVDAATAESFVFNFFNYVFMPQPEKVLRYIYENRDYKSLSLTMPLGFYYTYTPQSRKNIDAAIAKLDNPAMRAYYKRMTELWLSKD</sequence>
<reference evidence="1 2" key="1">
    <citation type="submission" date="2019-02" db="EMBL/GenBank/DDBJ databases">
        <title>Isolation and identification of novel species under the genus Muribaculum.</title>
        <authorList>
            <person name="Miyake S."/>
            <person name="Ding Y."/>
            <person name="Low A."/>
            <person name="Soh M."/>
            <person name="Seedorf H."/>
        </authorList>
    </citation>
    <scope>NUCLEOTIDE SEQUENCE [LARGE SCALE GENOMIC DNA]</scope>
    <source>
        <strain evidence="1 2">TLL-A3</strain>
    </source>
</reference>
<proteinExistence type="predicted"/>
<dbReference type="GeneID" id="82150196"/>
<dbReference type="EMBL" id="SJSA01000002">
    <property type="protein sequence ID" value="TGG36275.1"/>
    <property type="molecule type" value="Genomic_DNA"/>
</dbReference>
<dbReference type="AlphaFoldDB" id="A0A4Z0V420"/>
<accession>A0A4Z0V420</accession>
<name>A0A4Z0V420_9BACT</name>
<organism evidence="1 2">
    <name type="scientific">Duncaniella freteri</name>
    <dbReference type="NCBI Taxonomy" id="2530391"/>
    <lineage>
        <taxon>Bacteria</taxon>
        <taxon>Pseudomonadati</taxon>
        <taxon>Bacteroidota</taxon>
        <taxon>Bacteroidia</taxon>
        <taxon>Bacteroidales</taxon>
        <taxon>Muribaculaceae</taxon>
        <taxon>Duncaniella</taxon>
    </lineage>
</organism>
<dbReference type="RefSeq" id="WP_135472016.1">
    <property type="nucleotide sequence ID" value="NZ_CASVOE010000003.1"/>
</dbReference>
<comment type="caution">
    <text evidence="1">The sequence shown here is derived from an EMBL/GenBank/DDBJ whole genome shotgun (WGS) entry which is preliminary data.</text>
</comment>
<protein>
    <submittedName>
        <fullName evidence="1">Uncharacterized protein</fullName>
    </submittedName>
</protein>
<evidence type="ECO:0000313" key="2">
    <source>
        <dbReference type="Proteomes" id="UP000297635"/>
    </source>
</evidence>
<evidence type="ECO:0000313" key="1">
    <source>
        <dbReference type="EMBL" id="TGG36275.1"/>
    </source>
</evidence>